<accession>A0A1I3DAQ4</accession>
<dbReference type="AlphaFoldDB" id="A0A1I3DAQ4"/>
<evidence type="ECO:0000313" key="4">
    <source>
        <dbReference type="Proteomes" id="UP000297963"/>
    </source>
</evidence>
<evidence type="ECO:0000313" key="2">
    <source>
        <dbReference type="EMBL" id="TFB81831.1"/>
    </source>
</evidence>
<name>A0A1I3DAQ4_9MICO</name>
<comment type="caution">
    <text evidence="2">The sequence shown here is derived from an EMBL/GenBank/DDBJ whole genome shotgun (WGS) entry which is preliminary data.</text>
</comment>
<reference evidence="1 3" key="1">
    <citation type="submission" date="2016-10" db="EMBL/GenBank/DDBJ databases">
        <authorList>
            <person name="Varghese N."/>
            <person name="Submissions S."/>
        </authorList>
    </citation>
    <scope>NUCLEOTIDE SEQUENCE [LARGE SCALE GENOMIC DNA]</scope>
    <source>
        <strain evidence="1 3">GMCC 1.11211</strain>
    </source>
</reference>
<organism evidence="2 4">
    <name type="scientific">Cryobacterium levicorallinum</name>
    <dbReference type="NCBI Taxonomy" id="995038"/>
    <lineage>
        <taxon>Bacteria</taxon>
        <taxon>Bacillati</taxon>
        <taxon>Actinomycetota</taxon>
        <taxon>Actinomycetes</taxon>
        <taxon>Micrococcales</taxon>
        <taxon>Microbacteriaceae</taxon>
        <taxon>Cryobacterium</taxon>
    </lineage>
</organism>
<gene>
    <name evidence="2" type="ORF">E3O11_16260</name>
    <name evidence="1" type="ORF">SAMN05216274_11727</name>
</gene>
<dbReference type="EMBL" id="FOPW01000017">
    <property type="protein sequence ID" value="SFH83820.1"/>
    <property type="molecule type" value="Genomic_DNA"/>
</dbReference>
<reference evidence="2 4" key="2">
    <citation type="submission" date="2019-03" db="EMBL/GenBank/DDBJ databases">
        <title>Genomics of glacier-inhabiting Cryobacterium strains.</title>
        <authorList>
            <person name="Liu Q."/>
            <person name="Xin Y.-H."/>
        </authorList>
    </citation>
    <scope>NUCLEOTIDE SEQUENCE [LARGE SCALE GENOMIC DNA]</scope>
    <source>
        <strain evidence="2 4">Hh34</strain>
    </source>
</reference>
<evidence type="ECO:0000313" key="1">
    <source>
        <dbReference type="EMBL" id="SFH83820.1"/>
    </source>
</evidence>
<dbReference type="Pfam" id="PF04978">
    <property type="entry name" value="MST"/>
    <property type="match status" value="1"/>
</dbReference>
<dbReference type="InterPro" id="IPR007061">
    <property type="entry name" value="MST-like"/>
</dbReference>
<protein>
    <submittedName>
        <fullName evidence="2">DinB family protein</fullName>
    </submittedName>
</protein>
<dbReference type="RefSeq" id="WP_092451881.1">
    <property type="nucleotide sequence ID" value="NZ_BKAC01000020.1"/>
</dbReference>
<dbReference type="Proteomes" id="UP000297963">
    <property type="component" value="Unassembled WGS sequence"/>
</dbReference>
<dbReference type="EMBL" id="SOFE01000029">
    <property type="protein sequence ID" value="TFB81831.1"/>
    <property type="molecule type" value="Genomic_DNA"/>
</dbReference>
<dbReference type="Gene3D" id="1.20.120.450">
    <property type="entry name" value="dinb family like domain"/>
    <property type="match status" value="1"/>
</dbReference>
<evidence type="ECO:0000313" key="3">
    <source>
        <dbReference type="Proteomes" id="UP000199681"/>
    </source>
</evidence>
<dbReference type="Proteomes" id="UP000199681">
    <property type="component" value="Unassembled WGS sequence"/>
</dbReference>
<dbReference type="SUPFAM" id="SSF109854">
    <property type="entry name" value="DinB/YfiT-like putative metalloenzymes"/>
    <property type="match status" value="1"/>
</dbReference>
<proteinExistence type="predicted"/>
<dbReference type="STRING" id="995038.SAMN05216274_11727"/>
<dbReference type="InterPro" id="IPR034660">
    <property type="entry name" value="DinB/YfiT-like"/>
</dbReference>
<sequence>MRIAADPHGPEFSMLSQYLDHQRETVLSKTDGLTREQLAQKHSPSELTLAGLLYHLALVEEDWMEVRFAGLPDREPWTSVDWDGDPDWEFRTAALLEPVQLRSRYRAACDRSREVVFKSKNLDQLSINALGDGRNFSLRWVMLHLIEETARHAGHADFLREAIDGTVGH</sequence>
<keyword evidence="3" id="KW-1185">Reference proteome</keyword>